<comment type="similarity">
    <text evidence="1 4">Belongs to the eukaryotic ribosomal protein eL33 family.</text>
</comment>
<evidence type="ECO:0000313" key="5">
    <source>
        <dbReference type="EMBL" id="AIU70235.1"/>
    </source>
</evidence>
<evidence type="ECO:0000256" key="1">
    <source>
        <dbReference type="ARBA" id="ARBA00009269"/>
    </source>
</evidence>
<dbReference type="PROSITE" id="PS01105">
    <property type="entry name" value="RIBOSOMAL_L35AE"/>
    <property type="match status" value="1"/>
</dbReference>
<gene>
    <name evidence="4" type="primary">rpl35ae</name>
    <name evidence="5" type="ORF">TEU_07755</name>
</gene>
<dbReference type="SUPFAM" id="SSF50447">
    <property type="entry name" value="Translation proteins"/>
    <property type="match status" value="1"/>
</dbReference>
<evidence type="ECO:0000256" key="3">
    <source>
        <dbReference type="ARBA" id="ARBA00023274"/>
    </source>
</evidence>
<dbReference type="InterPro" id="IPR018266">
    <property type="entry name" value="Ribosomal_eL33_CS"/>
</dbReference>
<dbReference type="Gene3D" id="2.40.10.190">
    <property type="entry name" value="translation elongation factor selb, chain A, domain 4"/>
    <property type="match status" value="1"/>
</dbReference>
<keyword evidence="3 4" id="KW-0687">Ribonucleoprotein</keyword>
<keyword evidence="2 4" id="KW-0689">Ribosomal protein</keyword>
<dbReference type="STRING" id="1505907.TEU_07755"/>
<dbReference type="HOGENOM" id="CLU_100745_3_1_2"/>
<dbReference type="RefSeq" id="WP_050003209.1">
    <property type="nucleotide sequence ID" value="NZ_CP008887.1"/>
</dbReference>
<dbReference type="GO" id="GO:0003735">
    <property type="term" value="F:structural constituent of ribosome"/>
    <property type="evidence" value="ECO:0007669"/>
    <property type="project" value="InterPro"/>
</dbReference>
<dbReference type="KEGG" id="teu:TEU_07755"/>
<dbReference type="InterPro" id="IPR038661">
    <property type="entry name" value="Ribosomal_eL33_sf"/>
</dbReference>
<dbReference type="EMBL" id="CP008887">
    <property type="protein sequence ID" value="AIU70235.1"/>
    <property type="molecule type" value="Genomic_DNA"/>
</dbReference>
<sequence length="88" mass="9770">MARVKAVVLSYAGSHEHQDNYRMILKPLGIDDRASAARLIGRKVVWKTPTGRKMFGKIIRTHGNRGEVKAYFKPGLPGQALGDIVEIL</sequence>
<dbReference type="GO" id="GO:0005840">
    <property type="term" value="C:ribosome"/>
    <property type="evidence" value="ECO:0007669"/>
    <property type="project" value="UniProtKB-KW"/>
</dbReference>
<evidence type="ECO:0000256" key="2">
    <source>
        <dbReference type="ARBA" id="ARBA00022980"/>
    </source>
</evidence>
<evidence type="ECO:0000313" key="6">
    <source>
        <dbReference type="Proteomes" id="UP000029980"/>
    </source>
</evidence>
<dbReference type="GO" id="GO:1990904">
    <property type="term" value="C:ribonucleoprotein complex"/>
    <property type="evidence" value="ECO:0007669"/>
    <property type="project" value="UniProtKB-KW"/>
</dbReference>
<dbReference type="OrthoDB" id="14403at2157"/>
<accession>A0A097QUS8</accession>
<dbReference type="Pfam" id="PF01247">
    <property type="entry name" value="Ribosomal_L35Ae"/>
    <property type="match status" value="1"/>
</dbReference>
<dbReference type="GeneID" id="25153330"/>
<dbReference type="Proteomes" id="UP000029980">
    <property type="component" value="Chromosome"/>
</dbReference>
<evidence type="ECO:0000256" key="4">
    <source>
        <dbReference type="HAMAP-Rule" id="MF_00573"/>
    </source>
</evidence>
<dbReference type="InterPro" id="IPR001780">
    <property type="entry name" value="Ribosomal_eL33"/>
</dbReference>
<dbReference type="AlphaFoldDB" id="A0A097QUS8"/>
<proteinExistence type="inferred from homology"/>
<reference evidence="5 6" key="1">
    <citation type="journal article" date="2015" name="Int. J. Syst. Evol. Microbiol.">
        <title>Thermococcus eurythermalis sp. nov., a conditional piezophilic hyperthermophilic archaeon with a wide temperature range isolated from an oil-immersed chimney in the Guaymas Basin.</title>
        <authorList>
            <person name="Zhao W."/>
            <person name="Zeng X."/>
            <person name="Xiao X."/>
        </authorList>
    </citation>
    <scope>NUCLEOTIDE SEQUENCE [LARGE SCALE GENOMIC DNA]</scope>
    <source>
        <strain evidence="5 6">A501</strain>
    </source>
</reference>
<dbReference type="HAMAP" id="MF_00573">
    <property type="entry name" value="Ribosomal_eL33"/>
    <property type="match status" value="1"/>
</dbReference>
<organism evidence="5 6">
    <name type="scientific">Thermococcus eurythermalis</name>
    <dbReference type="NCBI Taxonomy" id="1505907"/>
    <lineage>
        <taxon>Archaea</taxon>
        <taxon>Methanobacteriati</taxon>
        <taxon>Methanobacteriota</taxon>
        <taxon>Thermococci</taxon>
        <taxon>Thermococcales</taxon>
        <taxon>Thermococcaceae</taxon>
        <taxon>Thermococcus</taxon>
    </lineage>
</organism>
<dbReference type="GO" id="GO:0006412">
    <property type="term" value="P:translation"/>
    <property type="evidence" value="ECO:0007669"/>
    <property type="project" value="UniProtKB-UniRule"/>
</dbReference>
<name>A0A097QUS8_9EURY</name>
<keyword evidence="6" id="KW-1185">Reference proteome</keyword>
<protein>
    <recommendedName>
        <fullName evidence="4">Large ribosomal subunit protein eL33</fullName>
    </recommendedName>
</protein>
<dbReference type="InterPro" id="IPR009000">
    <property type="entry name" value="Transl_B-barrel_sf"/>
</dbReference>
<dbReference type="NCBIfam" id="NF003326">
    <property type="entry name" value="PRK04337.1"/>
    <property type="match status" value="1"/>
</dbReference>